<sequence>TLRFLSLIKSILDLIEKMEKSANVRKYWSMVGNVVEQTARSLTFGHGQPYN</sequence>
<reference evidence="1" key="1">
    <citation type="submission" date="2021-02" db="EMBL/GenBank/DDBJ databases">
        <authorList>
            <person name="Nowell W R."/>
        </authorList>
    </citation>
    <scope>NUCLEOTIDE SEQUENCE</scope>
</reference>
<dbReference type="Proteomes" id="UP000663848">
    <property type="component" value="Unassembled WGS sequence"/>
</dbReference>
<protein>
    <submittedName>
        <fullName evidence="1">Uncharacterized protein</fullName>
    </submittedName>
</protein>
<evidence type="ECO:0000313" key="2">
    <source>
        <dbReference type="Proteomes" id="UP000663848"/>
    </source>
</evidence>
<name>A0A822EHA9_9BILA</name>
<evidence type="ECO:0000313" key="1">
    <source>
        <dbReference type="EMBL" id="CAF5096740.1"/>
    </source>
</evidence>
<accession>A0A822EHA9</accession>
<organism evidence="1 2">
    <name type="scientific">Rotaria socialis</name>
    <dbReference type="NCBI Taxonomy" id="392032"/>
    <lineage>
        <taxon>Eukaryota</taxon>
        <taxon>Metazoa</taxon>
        <taxon>Spiralia</taxon>
        <taxon>Gnathifera</taxon>
        <taxon>Rotifera</taxon>
        <taxon>Eurotatoria</taxon>
        <taxon>Bdelloidea</taxon>
        <taxon>Philodinida</taxon>
        <taxon>Philodinidae</taxon>
        <taxon>Rotaria</taxon>
    </lineage>
</organism>
<dbReference type="AlphaFoldDB" id="A0A822EHA9"/>
<gene>
    <name evidence="1" type="ORF">QYT958_LOCUS44624</name>
</gene>
<feature type="non-terminal residue" evidence="1">
    <location>
        <position position="1"/>
    </location>
</feature>
<dbReference type="EMBL" id="CAJOBR010070022">
    <property type="protein sequence ID" value="CAF5096740.1"/>
    <property type="molecule type" value="Genomic_DNA"/>
</dbReference>
<comment type="caution">
    <text evidence="1">The sequence shown here is derived from an EMBL/GenBank/DDBJ whole genome shotgun (WGS) entry which is preliminary data.</text>
</comment>
<proteinExistence type="predicted"/>